<accession>W0ABS2</accession>
<dbReference type="PANTHER" id="PTHR43320:SF2">
    <property type="entry name" value="2-DEHYDRO-3-DEOXYGLUCONOKINASE_2-DEHYDRO-3-DEOXYGALACTONOKINASE"/>
    <property type="match status" value="1"/>
</dbReference>
<evidence type="ECO:0000256" key="2">
    <source>
        <dbReference type="ARBA" id="ARBA00022679"/>
    </source>
</evidence>
<comment type="similarity">
    <text evidence="1">Belongs to the carbohydrate kinase PfkB family.</text>
</comment>
<keyword evidence="2" id="KW-0808">Transferase</keyword>
<dbReference type="HOGENOM" id="CLU_027634_0_1_5"/>
<dbReference type="KEGG" id="ssan:NX02_10255"/>
<dbReference type="InterPro" id="IPR029056">
    <property type="entry name" value="Ribokinase-like"/>
</dbReference>
<dbReference type="EMBL" id="CP006644">
    <property type="protein sequence ID" value="AHE53768.1"/>
    <property type="molecule type" value="Genomic_DNA"/>
</dbReference>
<dbReference type="AlphaFoldDB" id="W0ABS2"/>
<feature type="domain" description="Carbohydrate kinase PfkB" evidence="4">
    <location>
        <begin position="23"/>
        <end position="320"/>
    </location>
</feature>
<dbReference type="PATRIC" id="fig|1123269.5.peg.1988"/>
<gene>
    <name evidence="5" type="ORF">NX02_10255</name>
</gene>
<evidence type="ECO:0000256" key="1">
    <source>
        <dbReference type="ARBA" id="ARBA00010688"/>
    </source>
</evidence>
<organism evidence="5 6">
    <name type="scientific">Sphingomonas sanxanigenens DSM 19645 = NX02</name>
    <dbReference type="NCBI Taxonomy" id="1123269"/>
    <lineage>
        <taxon>Bacteria</taxon>
        <taxon>Pseudomonadati</taxon>
        <taxon>Pseudomonadota</taxon>
        <taxon>Alphaproteobacteria</taxon>
        <taxon>Sphingomonadales</taxon>
        <taxon>Sphingomonadaceae</taxon>
        <taxon>Sphingomonas</taxon>
    </lineage>
</organism>
<proteinExistence type="inferred from homology"/>
<evidence type="ECO:0000313" key="6">
    <source>
        <dbReference type="Proteomes" id="UP000018851"/>
    </source>
</evidence>
<dbReference type="InterPro" id="IPR011611">
    <property type="entry name" value="PfkB_dom"/>
</dbReference>
<evidence type="ECO:0000259" key="4">
    <source>
        <dbReference type="Pfam" id="PF00294"/>
    </source>
</evidence>
<sequence length="353" mass="37330">MSTAISWRSTAAGWRAEMARPLFFGELLIRLSPPGKQLIVQGRSLDLHVGGAEANVAIGLASLGHTTRMVSRVPDNALGTLALSVLRGAGVDCSTVATGGERMGLYFLTPGAGQRAAEVVYDRAGSAFATASLSDFDWDAAFAGATHLHMSGITPALGPASSAMAIAAARAAKDRGLTLIFDGNYRARLWEAWDSDPRTTLSALIGMTDILFGNHRDVALLLGRAFSGDGSDRRREAADAAFDAFPNLRIIASTARQADDSDHNRIAARIDARDRFVQTEEVTVSGIVDRIGAGDAFAAGVLHVLLDDEADLERAAEAGLGLTVLKHALPGDASFHTKADLQAFLDGHRDVRR</sequence>
<keyword evidence="3" id="KW-0418">Kinase</keyword>
<dbReference type="Proteomes" id="UP000018851">
    <property type="component" value="Chromosome"/>
</dbReference>
<dbReference type="CDD" id="cd01166">
    <property type="entry name" value="KdgK"/>
    <property type="match status" value="1"/>
</dbReference>
<keyword evidence="6" id="KW-1185">Reference proteome</keyword>
<dbReference type="Gene3D" id="3.40.1190.20">
    <property type="match status" value="1"/>
</dbReference>
<dbReference type="Pfam" id="PF00294">
    <property type="entry name" value="PfkB"/>
    <property type="match status" value="1"/>
</dbReference>
<dbReference type="PANTHER" id="PTHR43320">
    <property type="entry name" value="SUGAR KINASE"/>
    <property type="match status" value="1"/>
</dbReference>
<evidence type="ECO:0000256" key="3">
    <source>
        <dbReference type="ARBA" id="ARBA00022777"/>
    </source>
</evidence>
<dbReference type="GO" id="GO:0016301">
    <property type="term" value="F:kinase activity"/>
    <property type="evidence" value="ECO:0007669"/>
    <property type="project" value="UniProtKB-KW"/>
</dbReference>
<dbReference type="eggNOG" id="COG0524">
    <property type="taxonomic scope" value="Bacteria"/>
</dbReference>
<dbReference type="STRING" id="1123269.NX02_10255"/>
<dbReference type="InterPro" id="IPR052700">
    <property type="entry name" value="Carb_kinase_PfkB-like"/>
</dbReference>
<dbReference type="SUPFAM" id="SSF53613">
    <property type="entry name" value="Ribokinase-like"/>
    <property type="match status" value="1"/>
</dbReference>
<evidence type="ECO:0000313" key="5">
    <source>
        <dbReference type="EMBL" id="AHE53768.1"/>
    </source>
</evidence>
<name>W0ABS2_9SPHN</name>
<reference evidence="5 6" key="1">
    <citation type="submission" date="2013-07" db="EMBL/GenBank/DDBJ databases">
        <title>Completed genome of Sphingomonas sanxanigenens NX02.</title>
        <authorList>
            <person name="Ma T."/>
            <person name="Huang H."/>
            <person name="Wu M."/>
            <person name="Li X."/>
            <person name="Li G."/>
        </authorList>
    </citation>
    <scope>NUCLEOTIDE SEQUENCE [LARGE SCALE GENOMIC DNA]</scope>
    <source>
        <strain evidence="5 6">NX02</strain>
    </source>
</reference>
<protein>
    <recommendedName>
        <fullName evidence="4">Carbohydrate kinase PfkB domain-containing protein</fullName>
    </recommendedName>
</protein>